<accession>A0A086PEA7</accession>
<name>A0A086PEA7_SPHHM</name>
<keyword evidence="2" id="KW-1185">Reference proteome</keyword>
<dbReference type="Proteomes" id="UP000024284">
    <property type="component" value="Unassembled WGS sequence"/>
</dbReference>
<dbReference type="AlphaFoldDB" id="A0A086PEA7"/>
<comment type="caution">
    <text evidence="1">The sequence shown here is derived from an EMBL/GenBank/DDBJ whole genome shotgun (WGS) entry which is preliminary data.</text>
</comment>
<dbReference type="STRING" id="76947.GCA_002080435_02363"/>
<dbReference type="RefSeq" id="WP_037462615.1">
    <property type="nucleotide sequence ID" value="NZ_BCZD01000018.1"/>
</dbReference>
<evidence type="ECO:0000313" key="1">
    <source>
        <dbReference type="EMBL" id="KFG91725.1"/>
    </source>
</evidence>
<protein>
    <submittedName>
        <fullName evidence="1">Uncharacterized protein</fullName>
    </submittedName>
</protein>
<dbReference type="EMBL" id="JFZA02000002">
    <property type="protein sequence ID" value="KFG91725.1"/>
    <property type="molecule type" value="Genomic_DNA"/>
</dbReference>
<organism evidence="1 2">
    <name type="scientific">Sphingobium herbicidovorans (strain ATCC 700291 / DSM 11019 / CCUG 56400 / KCTC 2939 / LMG 18315 / NBRC 16415 / MH)</name>
    <name type="common">Sphingomonas herbicidovorans</name>
    <dbReference type="NCBI Taxonomy" id="1219045"/>
    <lineage>
        <taxon>Bacteria</taxon>
        <taxon>Pseudomonadati</taxon>
        <taxon>Pseudomonadota</taxon>
        <taxon>Alphaproteobacteria</taxon>
        <taxon>Sphingomonadales</taxon>
        <taxon>Sphingomonadaceae</taxon>
        <taxon>Sphingobium</taxon>
    </lineage>
</organism>
<dbReference type="OrthoDB" id="7584634at2"/>
<dbReference type="Pfam" id="PF11836">
    <property type="entry name" value="Phage_TAC_11"/>
    <property type="match status" value="1"/>
</dbReference>
<gene>
    <name evidence="1" type="ORF">BV98_000583</name>
</gene>
<dbReference type="eggNOG" id="ENOG5031CB3">
    <property type="taxonomic scope" value="Bacteria"/>
</dbReference>
<sequence length="138" mass="14118">MSREANNERGELTLTLDGAAVGLRPSYEAIHAFERATGKGLMELAQAALAGTLSAGDTAIIACECVRAWGRATENKGYAGANTTRIAELMIEAEGGFSMSLSTIAGMLAMATTGGYTAAGELKPTAMKKTTESAPAVG</sequence>
<evidence type="ECO:0000313" key="2">
    <source>
        <dbReference type="Proteomes" id="UP000024284"/>
    </source>
</evidence>
<dbReference type="InterPro" id="IPR021791">
    <property type="entry name" value="Phage_TAC_11"/>
</dbReference>
<reference evidence="1" key="1">
    <citation type="submission" date="2014-08" db="EMBL/GenBank/DDBJ databases">
        <title>Draft genome sequences of Sphingobium herbicidovorans.</title>
        <authorList>
            <person name="Gan H.M."/>
            <person name="Gan H.Y."/>
            <person name="Savka M.A."/>
        </authorList>
    </citation>
    <scope>NUCLEOTIDE SEQUENCE [LARGE SCALE GENOMIC DNA]</scope>
    <source>
        <strain evidence="1">NBRC 16415</strain>
    </source>
</reference>
<dbReference type="PATRIC" id="fig|1219045.3.peg.594"/>
<proteinExistence type="predicted"/>